<gene>
    <name evidence="8" type="ORF">PGLA1383_LOCUS25423</name>
</gene>
<dbReference type="PANTHER" id="PTHR12547">
    <property type="entry name" value="CCCH ZINC FINGER/TIS11-RELATED"/>
    <property type="match status" value="1"/>
</dbReference>
<keyword evidence="4 5" id="KW-0862">Zinc</keyword>
<evidence type="ECO:0000256" key="3">
    <source>
        <dbReference type="ARBA" id="ARBA00022771"/>
    </source>
</evidence>
<feature type="zinc finger region" description="C3H1-type" evidence="5">
    <location>
        <begin position="447"/>
        <end position="475"/>
    </location>
</feature>
<evidence type="ECO:0000259" key="7">
    <source>
        <dbReference type="PROSITE" id="PS50103"/>
    </source>
</evidence>
<proteinExistence type="predicted"/>
<feature type="domain" description="C3H1-type" evidence="7">
    <location>
        <begin position="447"/>
        <end position="475"/>
    </location>
</feature>
<evidence type="ECO:0000256" key="4">
    <source>
        <dbReference type="ARBA" id="ARBA00022833"/>
    </source>
</evidence>
<dbReference type="InterPro" id="IPR041367">
    <property type="entry name" value="Znf-CCCH_4"/>
</dbReference>
<evidence type="ECO:0000313" key="9">
    <source>
        <dbReference type="Proteomes" id="UP000654075"/>
    </source>
</evidence>
<dbReference type="OrthoDB" id="293532at2759"/>
<feature type="domain" description="C3H1-type" evidence="7">
    <location>
        <begin position="519"/>
        <end position="547"/>
    </location>
</feature>
<feature type="domain" description="C3H1-type" evidence="7">
    <location>
        <begin position="483"/>
        <end position="511"/>
    </location>
</feature>
<keyword evidence="1 5" id="KW-0479">Metal-binding</keyword>
<keyword evidence="9" id="KW-1185">Reference proteome</keyword>
<feature type="compositionally biased region" description="Low complexity" evidence="6">
    <location>
        <begin position="89"/>
        <end position="106"/>
    </location>
</feature>
<dbReference type="Proteomes" id="UP000654075">
    <property type="component" value="Unassembled WGS sequence"/>
</dbReference>
<dbReference type="EMBL" id="CAJNNV010021792">
    <property type="protein sequence ID" value="CAE8607491.1"/>
    <property type="molecule type" value="Genomic_DNA"/>
</dbReference>
<comment type="caution">
    <text evidence="8">The sequence shown here is derived from an EMBL/GenBank/DDBJ whole genome shotgun (WGS) entry which is preliminary data.</text>
</comment>
<feature type="zinc finger region" description="C3H1-type" evidence="5">
    <location>
        <begin position="483"/>
        <end position="511"/>
    </location>
</feature>
<accession>A0A813F1U2</accession>
<dbReference type="InterPro" id="IPR000571">
    <property type="entry name" value="Znf_CCCH"/>
</dbReference>
<dbReference type="GO" id="GO:0008270">
    <property type="term" value="F:zinc ion binding"/>
    <property type="evidence" value="ECO:0007669"/>
    <property type="project" value="UniProtKB-KW"/>
</dbReference>
<evidence type="ECO:0000313" key="8">
    <source>
        <dbReference type="EMBL" id="CAE8607491.1"/>
    </source>
</evidence>
<reference evidence="8" key="1">
    <citation type="submission" date="2021-02" db="EMBL/GenBank/DDBJ databases">
        <authorList>
            <person name="Dougan E. K."/>
            <person name="Rhodes N."/>
            <person name="Thang M."/>
            <person name="Chan C."/>
        </authorList>
    </citation>
    <scope>NUCLEOTIDE SEQUENCE</scope>
</reference>
<evidence type="ECO:0000256" key="6">
    <source>
        <dbReference type="SAM" id="MobiDB-lite"/>
    </source>
</evidence>
<evidence type="ECO:0000256" key="1">
    <source>
        <dbReference type="ARBA" id="ARBA00022723"/>
    </source>
</evidence>
<organism evidence="8 9">
    <name type="scientific">Polarella glacialis</name>
    <name type="common">Dinoflagellate</name>
    <dbReference type="NCBI Taxonomy" id="89957"/>
    <lineage>
        <taxon>Eukaryota</taxon>
        <taxon>Sar</taxon>
        <taxon>Alveolata</taxon>
        <taxon>Dinophyceae</taxon>
        <taxon>Suessiales</taxon>
        <taxon>Suessiaceae</taxon>
        <taxon>Polarella</taxon>
    </lineage>
</organism>
<dbReference type="Pfam" id="PF00642">
    <property type="entry name" value="zf-CCCH"/>
    <property type="match status" value="3"/>
</dbReference>
<evidence type="ECO:0000256" key="2">
    <source>
        <dbReference type="ARBA" id="ARBA00022737"/>
    </source>
</evidence>
<name>A0A813F1U2_POLGL</name>
<feature type="domain" description="C3H1-type" evidence="7">
    <location>
        <begin position="411"/>
        <end position="439"/>
    </location>
</feature>
<feature type="compositionally biased region" description="Polar residues" evidence="6">
    <location>
        <begin position="107"/>
        <end position="120"/>
    </location>
</feature>
<dbReference type="InterPro" id="IPR036855">
    <property type="entry name" value="Znf_CCCH_sf"/>
</dbReference>
<dbReference type="AlphaFoldDB" id="A0A813F1U2"/>
<dbReference type="Gene3D" id="4.10.1000.10">
    <property type="entry name" value="Zinc finger, CCCH-type"/>
    <property type="match status" value="4"/>
</dbReference>
<keyword evidence="2" id="KW-0677">Repeat</keyword>
<feature type="region of interest" description="Disordered" evidence="6">
    <location>
        <begin position="87"/>
        <end position="163"/>
    </location>
</feature>
<dbReference type="GO" id="GO:0003729">
    <property type="term" value="F:mRNA binding"/>
    <property type="evidence" value="ECO:0007669"/>
    <property type="project" value="InterPro"/>
</dbReference>
<dbReference type="PROSITE" id="PS50103">
    <property type="entry name" value="ZF_C3H1"/>
    <property type="match status" value="5"/>
</dbReference>
<feature type="zinc finger region" description="C3H1-type" evidence="5">
    <location>
        <begin position="519"/>
        <end position="547"/>
    </location>
</feature>
<dbReference type="Pfam" id="PF18044">
    <property type="entry name" value="zf-CCCH_4"/>
    <property type="match status" value="2"/>
</dbReference>
<sequence length="560" mass="62662">MMGEELAYVASDLLVEDLALFMEDFGLDSDEVDQALDWPSLHSDVVAQDVARNLLQELRTTFRFIPTAKARIECLRARAADVQILGGETTNNSTNNNDNINNNNNNHIRASPTSAATGSAQVREERKRPRPTSSLHFLDNTNNNNNNNLESAPKKRLKQQTPVQPSSSELLALELRDCLQHLAGILADQFLACVPQRSSKHTGSNLAFKAMYTFVDKFLVDQEMRKAPAGELGQHVAAVMTFFWKQSLTCSLVLRSVFGEELHDYDALRSFLNCSLFDGILSAEPPPGSVKLHPDMTYLVETAIEDNMGALRAAHSSVVKVARKRAAELLAGRAFDRLLLEDGSAVDLSPCIDGVWARPQYAKVSRKFDFDDSHDPEVGSCRRFAQAGACRFGDSCKFRHDRPENPDLEPPEQDGLCRKFAETGSCRFGDSCKFRHDEPWNPDWEPSVEEGLCRNFGETGSCRFGDSCKFRHARPENPDWEPPEQDGLCRKFAETGSCRFGDSCKFIHDEPGNPDWEPSVEEGLCRNFGETGSCRFGDSCKFRHARPENPDWEPPEQYGL</sequence>
<evidence type="ECO:0000256" key="5">
    <source>
        <dbReference type="PROSITE-ProRule" id="PRU00723"/>
    </source>
</evidence>
<keyword evidence="3 5" id="KW-0863">Zinc-finger</keyword>
<feature type="zinc finger region" description="C3H1-type" evidence="5">
    <location>
        <begin position="375"/>
        <end position="403"/>
    </location>
</feature>
<dbReference type="PANTHER" id="PTHR12547:SF63">
    <property type="entry name" value="ZINC FINGER CCCH DOMAIN-CONTAINING PROTEIN 37"/>
    <property type="match status" value="1"/>
</dbReference>
<dbReference type="SUPFAM" id="SSF90229">
    <property type="entry name" value="CCCH zinc finger"/>
    <property type="match status" value="5"/>
</dbReference>
<feature type="zinc finger region" description="C3H1-type" evidence="5">
    <location>
        <begin position="411"/>
        <end position="439"/>
    </location>
</feature>
<dbReference type="SMART" id="SM00356">
    <property type="entry name" value="ZnF_C3H1"/>
    <property type="match status" value="5"/>
</dbReference>
<feature type="domain" description="C3H1-type" evidence="7">
    <location>
        <begin position="375"/>
        <end position="403"/>
    </location>
</feature>
<protein>
    <recommendedName>
        <fullName evidence="7">C3H1-type domain-containing protein</fullName>
    </recommendedName>
</protein>
<dbReference type="InterPro" id="IPR045877">
    <property type="entry name" value="ZFP36-like"/>
</dbReference>